<name>A0AAD9YJD3_COLKA</name>
<evidence type="ECO:0000313" key="3">
    <source>
        <dbReference type="Proteomes" id="UP001281614"/>
    </source>
</evidence>
<feature type="non-terminal residue" evidence="2">
    <location>
        <position position="178"/>
    </location>
</feature>
<feature type="region of interest" description="Disordered" evidence="1">
    <location>
        <begin position="64"/>
        <end position="85"/>
    </location>
</feature>
<evidence type="ECO:0000313" key="2">
    <source>
        <dbReference type="EMBL" id="KAK2764174.1"/>
    </source>
</evidence>
<dbReference type="Proteomes" id="UP001281614">
    <property type="component" value="Unassembled WGS sequence"/>
</dbReference>
<gene>
    <name evidence="2" type="ORF">CKAH01_15780</name>
</gene>
<dbReference type="AlphaFoldDB" id="A0AAD9YJD3"/>
<keyword evidence="3" id="KW-1185">Reference proteome</keyword>
<comment type="caution">
    <text evidence="2">The sequence shown here is derived from an EMBL/GenBank/DDBJ whole genome shotgun (WGS) entry which is preliminary data.</text>
</comment>
<proteinExistence type="predicted"/>
<protein>
    <submittedName>
        <fullName evidence="2">Pol-like protein</fullName>
    </submittedName>
</protein>
<accession>A0AAD9YJD3</accession>
<organism evidence="2 3">
    <name type="scientific">Colletotrichum kahawae</name>
    <name type="common">Coffee berry disease fungus</name>
    <dbReference type="NCBI Taxonomy" id="34407"/>
    <lineage>
        <taxon>Eukaryota</taxon>
        <taxon>Fungi</taxon>
        <taxon>Dikarya</taxon>
        <taxon>Ascomycota</taxon>
        <taxon>Pezizomycotina</taxon>
        <taxon>Sordariomycetes</taxon>
        <taxon>Hypocreomycetidae</taxon>
        <taxon>Glomerellales</taxon>
        <taxon>Glomerellaceae</taxon>
        <taxon>Colletotrichum</taxon>
        <taxon>Colletotrichum gloeosporioides species complex</taxon>
    </lineage>
</organism>
<reference evidence="2" key="1">
    <citation type="submission" date="2023-02" db="EMBL/GenBank/DDBJ databases">
        <title>Colletotrichum kahawae CIFC_Que2 genome sequencing and assembly.</title>
        <authorList>
            <person name="Baroncelli R."/>
        </authorList>
    </citation>
    <scope>NUCLEOTIDE SEQUENCE</scope>
    <source>
        <strain evidence="2">CIFC_Que2</strain>
    </source>
</reference>
<sequence length="178" mass="19672">MEPHESGTMDPPEGSVNDAMNAEIDRRINEAVNASVRPLQDQMAQQTAQMTQLLTALNGLMSTDRATPTPLASSVTTPSTADTTVQATSDDRMMAVEGRRKPLPDPPKFTGKRKEYAGWSQQMRDKIRLDKRFIGGDEDIWYYINACLDHGPQQVMATFYAAGGPGGLYNPQEFLSYL</sequence>
<dbReference type="EMBL" id="VYYT01000137">
    <property type="protein sequence ID" value="KAK2764174.1"/>
    <property type="molecule type" value="Genomic_DNA"/>
</dbReference>
<evidence type="ECO:0000256" key="1">
    <source>
        <dbReference type="SAM" id="MobiDB-lite"/>
    </source>
</evidence>